<dbReference type="Gene3D" id="2.70.70.10">
    <property type="entry name" value="Glucose Permease (Domain IIA)"/>
    <property type="match status" value="1"/>
</dbReference>
<dbReference type="PANTHER" id="PTHR21666">
    <property type="entry name" value="PEPTIDASE-RELATED"/>
    <property type="match status" value="1"/>
</dbReference>
<comment type="caution">
    <text evidence="4">The sequence shown here is derived from an EMBL/GenBank/DDBJ whole genome shotgun (WGS) entry which is preliminary data.</text>
</comment>
<dbReference type="InterPro" id="IPR011055">
    <property type="entry name" value="Dup_hybrid_motif"/>
</dbReference>
<gene>
    <name evidence="4" type="ORF">ACFPET_15975</name>
</gene>
<dbReference type="Proteomes" id="UP001595823">
    <property type="component" value="Unassembled WGS sequence"/>
</dbReference>
<evidence type="ECO:0000256" key="1">
    <source>
        <dbReference type="ARBA" id="ARBA00022729"/>
    </source>
</evidence>
<organism evidence="4 5">
    <name type="scientific">Salininema proteolyticum</name>
    <dbReference type="NCBI Taxonomy" id="1607685"/>
    <lineage>
        <taxon>Bacteria</taxon>
        <taxon>Bacillati</taxon>
        <taxon>Actinomycetota</taxon>
        <taxon>Actinomycetes</taxon>
        <taxon>Glycomycetales</taxon>
        <taxon>Glycomycetaceae</taxon>
        <taxon>Salininema</taxon>
    </lineage>
</organism>
<feature type="domain" description="M23ase beta-sheet core" evidence="3">
    <location>
        <begin position="75"/>
        <end position="169"/>
    </location>
</feature>
<dbReference type="InterPro" id="IPR016047">
    <property type="entry name" value="M23ase_b-sheet_dom"/>
</dbReference>
<proteinExistence type="predicted"/>
<dbReference type="EMBL" id="JBHSDK010000021">
    <property type="protein sequence ID" value="MFC4336698.1"/>
    <property type="molecule type" value="Genomic_DNA"/>
</dbReference>
<keyword evidence="5" id="KW-1185">Reference proteome</keyword>
<dbReference type="SUPFAM" id="SSF51261">
    <property type="entry name" value="Duplicated hybrid motif"/>
    <property type="match status" value="1"/>
</dbReference>
<feature type="region of interest" description="Disordered" evidence="2">
    <location>
        <begin position="32"/>
        <end position="58"/>
    </location>
</feature>
<dbReference type="InterPro" id="IPR050570">
    <property type="entry name" value="Cell_wall_metabolism_enzyme"/>
</dbReference>
<evidence type="ECO:0000256" key="2">
    <source>
        <dbReference type="SAM" id="MobiDB-lite"/>
    </source>
</evidence>
<name>A0ABV8U1X4_9ACTN</name>
<protein>
    <submittedName>
        <fullName evidence="4">M23 family metallopeptidase</fullName>
        <ecNumber evidence="4">3.4.24.-</ecNumber>
    </submittedName>
</protein>
<evidence type="ECO:0000313" key="4">
    <source>
        <dbReference type="EMBL" id="MFC4336698.1"/>
    </source>
</evidence>
<dbReference type="RefSeq" id="WP_380622868.1">
    <property type="nucleotide sequence ID" value="NZ_JBHSDK010000021.1"/>
</dbReference>
<reference evidence="5" key="1">
    <citation type="journal article" date="2019" name="Int. J. Syst. Evol. Microbiol.">
        <title>The Global Catalogue of Microorganisms (GCM) 10K type strain sequencing project: providing services to taxonomists for standard genome sequencing and annotation.</title>
        <authorList>
            <consortium name="The Broad Institute Genomics Platform"/>
            <consortium name="The Broad Institute Genome Sequencing Center for Infectious Disease"/>
            <person name="Wu L."/>
            <person name="Ma J."/>
        </authorList>
    </citation>
    <scope>NUCLEOTIDE SEQUENCE [LARGE SCALE GENOMIC DNA]</scope>
    <source>
        <strain evidence="5">IBRC-M 10908</strain>
    </source>
</reference>
<keyword evidence="4" id="KW-0378">Hydrolase</keyword>
<dbReference type="GO" id="GO:0016787">
    <property type="term" value="F:hydrolase activity"/>
    <property type="evidence" value="ECO:0007669"/>
    <property type="project" value="UniProtKB-KW"/>
</dbReference>
<feature type="compositionally biased region" description="Basic and acidic residues" evidence="2">
    <location>
        <begin position="40"/>
        <end position="52"/>
    </location>
</feature>
<evidence type="ECO:0000259" key="3">
    <source>
        <dbReference type="Pfam" id="PF01551"/>
    </source>
</evidence>
<evidence type="ECO:0000313" key="5">
    <source>
        <dbReference type="Proteomes" id="UP001595823"/>
    </source>
</evidence>
<dbReference type="Pfam" id="PF01551">
    <property type="entry name" value="Peptidase_M23"/>
    <property type="match status" value="1"/>
</dbReference>
<dbReference type="CDD" id="cd12797">
    <property type="entry name" value="M23_peptidase"/>
    <property type="match status" value="1"/>
</dbReference>
<sequence>MHRLHAFIVTFLVIAAMTGAIAILATTGSPLSVKAQEPSDTEHAAESGERRWRPPTGSVRIATPFNPPSRPWLPGHRGIDLAAAPGSDVTAAGSGTVVFAAELAGRGVVSIEHSGGVRTTYEPVEPAVSPGDRVSVGQVIGELAPGHASCPSAACLHFGVKLGDRYLDPRLLWGYGLVRLLPLSGPADSLTRRGFRPSLCRRCRERSRSYSRRGLPRVR</sequence>
<dbReference type="EC" id="3.4.24.-" evidence="4"/>
<dbReference type="PANTHER" id="PTHR21666:SF289">
    <property type="entry name" value="L-ALA--D-GLU ENDOPEPTIDASE"/>
    <property type="match status" value="1"/>
</dbReference>
<keyword evidence="1" id="KW-0732">Signal</keyword>
<accession>A0ABV8U1X4</accession>